<evidence type="ECO:0000256" key="1">
    <source>
        <dbReference type="ARBA" id="ARBA00004370"/>
    </source>
</evidence>
<feature type="transmembrane region" description="Helical" evidence="9">
    <location>
        <begin position="51"/>
        <end position="72"/>
    </location>
</feature>
<keyword evidence="7 9" id="KW-0811">Translocation</keyword>
<dbReference type="InterPro" id="IPR001901">
    <property type="entry name" value="Translocase_SecE/Sec61-g"/>
</dbReference>
<dbReference type="NCBIfam" id="TIGR00964">
    <property type="entry name" value="secE_bact"/>
    <property type="match status" value="1"/>
</dbReference>
<comment type="caution">
    <text evidence="11">The sequence shown here is derived from an EMBL/GenBank/DDBJ whole genome shotgun (WGS) entry which is preliminary data.</text>
</comment>
<dbReference type="Pfam" id="PF00584">
    <property type="entry name" value="SecE"/>
    <property type="match status" value="1"/>
</dbReference>
<dbReference type="InterPro" id="IPR038379">
    <property type="entry name" value="SecE_sf"/>
</dbReference>
<dbReference type="GO" id="GO:0006605">
    <property type="term" value="P:protein targeting"/>
    <property type="evidence" value="ECO:0007669"/>
    <property type="project" value="UniProtKB-UniRule"/>
</dbReference>
<keyword evidence="4 9" id="KW-0812">Transmembrane</keyword>
<comment type="subunit">
    <text evidence="9">Component of the Sec protein translocase complex. Heterotrimer consisting of SecY, SecE and SecG subunits. The heterotrimers can form oligomers, although 1 heterotrimer is thought to be able to translocate proteins. Interacts with the ribosome. Interacts with SecDF, and other proteins may be involved. Interacts with SecA.</text>
</comment>
<dbReference type="InterPro" id="IPR005807">
    <property type="entry name" value="SecE_bac"/>
</dbReference>
<protein>
    <recommendedName>
        <fullName evidence="9">Protein translocase subunit SecE</fullName>
    </recommendedName>
</protein>
<dbReference type="PANTHER" id="PTHR33910">
    <property type="entry name" value="PROTEIN TRANSLOCASE SUBUNIT SECE"/>
    <property type="match status" value="1"/>
</dbReference>
<sequence>MAKEKKDKKEVANKRRTPAVPPKKKRGSLKDYFKGVKVEMKKVVWPTRKELGSYTVVVLVTCAVFALAFWGIDSGFLAILRGLLGITM</sequence>
<gene>
    <name evidence="9 11" type="primary">secE</name>
    <name evidence="11" type="ORF">H9L42_02960</name>
</gene>
<evidence type="ECO:0000256" key="2">
    <source>
        <dbReference type="ARBA" id="ARBA00022448"/>
    </source>
</evidence>
<proteinExistence type="inferred from homology"/>
<dbReference type="PANTHER" id="PTHR33910:SF1">
    <property type="entry name" value="PROTEIN TRANSLOCASE SUBUNIT SECE"/>
    <property type="match status" value="1"/>
</dbReference>
<dbReference type="HAMAP" id="MF_00422">
    <property type="entry name" value="SecE"/>
    <property type="match status" value="1"/>
</dbReference>
<feature type="region of interest" description="Disordered" evidence="10">
    <location>
        <begin position="1"/>
        <end position="26"/>
    </location>
</feature>
<comment type="function">
    <text evidence="9">Essential subunit of the Sec protein translocation channel SecYEG. Clamps together the 2 halves of SecY. May contact the channel plug during translocation.</text>
</comment>
<evidence type="ECO:0000256" key="10">
    <source>
        <dbReference type="SAM" id="MobiDB-lite"/>
    </source>
</evidence>
<dbReference type="GO" id="GO:0005886">
    <property type="term" value="C:plasma membrane"/>
    <property type="evidence" value="ECO:0007669"/>
    <property type="project" value="UniProtKB-SubCell"/>
</dbReference>
<dbReference type="GO" id="GO:0008320">
    <property type="term" value="F:protein transmembrane transporter activity"/>
    <property type="evidence" value="ECO:0007669"/>
    <property type="project" value="UniProtKB-UniRule"/>
</dbReference>
<keyword evidence="3 9" id="KW-1003">Cell membrane</keyword>
<comment type="similarity">
    <text evidence="9">Belongs to the SecE/SEC61-gamma family.</text>
</comment>
<dbReference type="PROSITE" id="PS01067">
    <property type="entry name" value="SECE_SEC61G"/>
    <property type="match status" value="1"/>
</dbReference>
<dbReference type="RefSeq" id="WP_187301963.1">
    <property type="nucleotide sequence ID" value="NZ_CBCTON010000004.1"/>
</dbReference>
<name>A0A923NLH2_9FIRM</name>
<feature type="compositionally biased region" description="Basic and acidic residues" evidence="10">
    <location>
        <begin position="1"/>
        <end position="13"/>
    </location>
</feature>
<keyword evidence="12" id="KW-1185">Reference proteome</keyword>
<organism evidence="11 12">
    <name type="scientific">Zhenpiania hominis</name>
    <dbReference type="NCBI Taxonomy" id="2763644"/>
    <lineage>
        <taxon>Bacteria</taxon>
        <taxon>Bacillati</taxon>
        <taxon>Bacillota</taxon>
        <taxon>Clostridia</taxon>
        <taxon>Peptostreptococcales</taxon>
        <taxon>Anaerovoracaceae</taxon>
        <taxon>Zhenpiania</taxon>
    </lineage>
</organism>
<evidence type="ECO:0000313" key="12">
    <source>
        <dbReference type="Proteomes" id="UP000602647"/>
    </source>
</evidence>
<evidence type="ECO:0000313" key="11">
    <source>
        <dbReference type="EMBL" id="MBC6678785.1"/>
    </source>
</evidence>
<keyword evidence="6 9" id="KW-1133">Transmembrane helix</keyword>
<evidence type="ECO:0000256" key="4">
    <source>
        <dbReference type="ARBA" id="ARBA00022692"/>
    </source>
</evidence>
<evidence type="ECO:0000256" key="9">
    <source>
        <dbReference type="HAMAP-Rule" id="MF_00422"/>
    </source>
</evidence>
<keyword evidence="2 9" id="KW-0813">Transport</keyword>
<evidence type="ECO:0000256" key="8">
    <source>
        <dbReference type="ARBA" id="ARBA00023136"/>
    </source>
</evidence>
<dbReference type="Proteomes" id="UP000602647">
    <property type="component" value="Unassembled WGS sequence"/>
</dbReference>
<accession>A0A923NLH2</accession>
<dbReference type="Gene3D" id="1.20.5.1030">
    <property type="entry name" value="Preprotein translocase secy subunit"/>
    <property type="match status" value="1"/>
</dbReference>
<reference evidence="11" key="1">
    <citation type="submission" date="2020-08" db="EMBL/GenBank/DDBJ databases">
        <title>Genome public.</title>
        <authorList>
            <person name="Liu C."/>
            <person name="Sun Q."/>
        </authorList>
    </citation>
    <scope>NUCLEOTIDE SEQUENCE</scope>
    <source>
        <strain evidence="11">BX12</strain>
    </source>
</reference>
<dbReference type="GO" id="GO:0009306">
    <property type="term" value="P:protein secretion"/>
    <property type="evidence" value="ECO:0007669"/>
    <property type="project" value="UniProtKB-UniRule"/>
</dbReference>
<dbReference type="AlphaFoldDB" id="A0A923NLH2"/>
<dbReference type="GO" id="GO:0065002">
    <property type="term" value="P:intracellular protein transmembrane transport"/>
    <property type="evidence" value="ECO:0007669"/>
    <property type="project" value="UniProtKB-UniRule"/>
</dbReference>
<feature type="compositionally biased region" description="Basic residues" evidence="10">
    <location>
        <begin position="14"/>
        <end position="26"/>
    </location>
</feature>
<dbReference type="PRINTS" id="PR01650">
    <property type="entry name" value="SECETRNLCASE"/>
</dbReference>
<evidence type="ECO:0000256" key="6">
    <source>
        <dbReference type="ARBA" id="ARBA00022989"/>
    </source>
</evidence>
<dbReference type="GO" id="GO:0043952">
    <property type="term" value="P:protein transport by the Sec complex"/>
    <property type="evidence" value="ECO:0007669"/>
    <property type="project" value="UniProtKB-UniRule"/>
</dbReference>
<comment type="subcellular location">
    <subcellularLocation>
        <location evidence="9">Cell membrane</location>
        <topology evidence="9">Single-pass membrane protein</topology>
    </subcellularLocation>
    <subcellularLocation>
        <location evidence="1">Membrane</location>
    </subcellularLocation>
</comment>
<keyword evidence="8 9" id="KW-0472">Membrane</keyword>
<evidence type="ECO:0000256" key="5">
    <source>
        <dbReference type="ARBA" id="ARBA00022927"/>
    </source>
</evidence>
<keyword evidence="5 9" id="KW-0653">Protein transport</keyword>
<dbReference type="EMBL" id="JACRYT010000002">
    <property type="protein sequence ID" value="MBC6678785.1"/>
    <property type="molecule type" value="Genomic_DNA"/>
</dbReference>
<evidence type="ECO:0000256" key="7">
    <source>
        <dbReference type="ARBA" id="ARBA00023010"/>
    </source>
</evidence>
<evidence type="ECO:0000256" key="3">
    <source>
        <dbReference type="ARBA" id="ARBA00022475"/>
    </source>
</evidence>